<dbReference type="NCBIfam" id="NF033727">
    <property type="entry name" value="chaperon_ArsD"/>
    <property type="match status" value="1"/>
</dbReference>
<gene>
    <name evidence="1" type="primary">arsD</name>
    <name evidence="1" type="ORF">DXA39_06790</name>
</gene>
<evidence type="ECO:0000313" key="1">
    <source>
        <dbReference type="EMBL" id="RGB75506.1"/>
    </source>
</evidence>
<dbReference type="GO" id="GO:0003677">
    <property type="term" value="F:DNA binding"/>
    <property type="evidence" value="ECO:0007669"/>
    <property type="project" value="InterPro"/>
</dbReference>
<protein>
    <submittedName>
        <fullName evidence="1">Arsenical resistance operon transcriptional repressor ArsD</fullName>
    </submittedName>
</protein>
<organism evidence="1 2">
    <name type="scientific">Anaerococcus nagyae</name>
    <dbReference type="NCBI Taxonomy" id="1755241"/>
    <lineage>
        <taxon>Bacteria</taxon>
        <taxon>Bacillati</taxon>
        <taxon>Bacillota</taxon>
        <taxon>Tissierellia</taxon>
        <taxon>Tissierellales</taxon>
        <taxon>Peptoniphilaceae</taxon>
        <taxon>Anaerococcus</taxon>
    </lineage>
</organism>
<keyword evidence="2" id="KW-1185">Reference proteome</keyword>
<dbReference type="InterPro" id="IPR010712">
    <property type="entry name" value="Arsenical-R_ArsD"/>
</dbReference>
<name>A0A3E2TGR7_9FIRM</name>
<evidence type="ECO:0000313" key="2">
    <source>
        <dbReference type="Proteomes" id="UP000261011"/>
    </source>
</evidence>
<sequence length="123" mass="13493">MKKMYIYEGAMCCSTGVCGPSPDEELMRVSTLVDKLKKSGASIERYNLTNNTKEFVENKTVNSLLDEKGEDVLPVVIVDDEVVMTAKYPSNEEFYEMLFLDGDAIEETNNDGGSCCSGSGCCC</sequence>
<dbReference type="Pfam" id="PF06953">
    <property type="entry name" value="ArsD"/>
    <property type="match status" value="1"/>
</dbReference>
<dbReference type="AlphaFoldDB" id="A0A3E2TGR7"/>
<dbReference type="GO" id="GO:0046685">
    <property type="term" value="P:response to arsenic-containing substance"/>
    <property type="evidence" value="ECO:0007669"/>
    <property type="project" value="InterPro"/>
</dbReference>
<dbReference type="GO" id="GO:0045892">
    <property type="term" value="P:negative regulation of DNA-templated transcription"/>
    <property type="evidence" value="ECO:0007669"/>
    <property type="project" value="InterPro"/>
</dbReference>
<dbReference type="Gene3D" id="3.40.30.10">
    <property type="entry name" value="Glutaredoxin"/>
    <property type="match status" value="1"/>
</dbReference>
<dbReference type="OrthoDB" id="9801358at2"/>
<dbReference type="RefSeq" id="WP_117521956.1">
    <property type="nucleotide sequence ID" value="NZ_QVEU01000005.1"/>
</dbReference>
<reference evidence="1 2" key="1">
    <citation type="submission" date="2018-08" db="EMBL/GenBank/DDBJ databases">
        <title>A genome reference for cultivated species of the human gut microbiota.</title>
        <authorList>
            <person name="Zou Y."/>
            <person name="Xue W."/>
            <person name="Luo G."/>
        </authorList>
    </citation>
    <scope>NUCLEOTIDE SEQUENCE [LARGE SCALE GENOMIC DNA]</scope>
    <source>
        <strain evidence="1 2">OF01-3</strain>
    </source>
</reference>
<dbReference type="EMBL" id="QVEU01000005">
    <property type="protein sequence ID" value="RGB75506.1"/>
    <property type="molecule type" value="Genomic_DNA"/>
</dbReference>
<accession>A0A3E2TGR7</accession>
<comment type="caution">
    <text evidence="1">The sequence shown here is derived from an EMBL/GenBank/DDBJ whole genome shotgun (WGS) entry which is preliminary data.</text>
</comment>
<dbReference type="Proteomes" id="UP000261011">
    <property type="component" value="Unassembled WGS sequence"/>
</dbReference>
<proteinExistence type="predicted"/>